<dbReference type="STRING" id="69293.ENSGACP00000002615"/>
<reference evidence="1" key="1">
    <citation type="submission" date="2006-01" db="EMBL/GenBank/DDBJ databases">
        <authorList>
            <person name="Lindblad-Toh K."/>
            <person name="Mauceli E."/>
            <person name="Grabherr M."/>
            <person name="Chang J.L."/>
            <person name="Lander E.S."/>
        </authorList>
    </citation>
    <scope>NUCLEOTIDE SEQUENCE [LARGE SCALE GENOMIC DNA]</scope>
</reference>
<proteinExistence type="predicted"/>
<reference evidence="1" key="2">
    <citation type="submission" date="2024-04" db="UniProtKB">
        <authorList>
            <consortium name="Ensembl"/>
        </authorList>
    </citation>
    <scope>IDENTIFICATION</scope>
</reference>
<dbReference type="Ensembl" id="ENSGACT00000002624.1">
    <property type="protein sequence ID" value="ENSGACP00000002615.1"/>
    <property type="gene ID" value="ENSGACG00000002013.1"/>
</dbReference>
<evidence type="ECO:0008006" key="2">
    <source>
        <dbReference type="Google" id="ProtNLM"/>
    </source>
</evidence>
<dbReference type="AlphaFoldDB" id="G3NBB9"/>
<dbReference type="InParanoid" id="G3NBB9"/>
<organism evidence="1">
    <name type="scientific">Gasterosteus aculeatus</name>
    <name type="common">Three-spined stickleback</name>
    <dbReference type="NCBI Taxonomy" id="69293"/>
    <lineage>
        <taxon>Eukaryota</taxon>
        <taxon>Metazoa</taxon>
        <taxon>Chordata</taxon>
        <taxon>Craniata</taxon>
        <taxon>Vertebrata</taxon>
        <taxon>Euteleostomi</taxon>
        <taxon>Actinopterygii</taxon>
        <taxon>Neopterygii</taxon>
        <taxon>Teleostei</taxon>
        <taxon>Neoteleostei</taxon>
        <taxon>Acanthomorphata</taxon>
        <taxon>Eupercaria</taxon>
        <taxon>Perciformes</taxon>
        <taxon>Cottioidei</taxon>
        <taxon>Gasterosteales</taxon>
        <taxon>Gasterosteidae</taxon>
        <taxon>Gasterosteus</taxon>
    </lineage>
</organism>
<accession>G3NBB9</accession>
<dbReference type="eggNOG" id="ENOG502SKU6">
    <property type="taxonomic scope" value="Eukaryota"/>
</dbReference>
<evidence type="ECO:0000313" key="1">
    <source>
        <dbReference type="Ensembl" id="ENSGACP00000002615.1"/>
    </source>
</evidence>
<name>G3NBB9_GASAC</name>
<sequence>EKRVFQVKWEVDYLFTEFKGKPMCLVCLETLSAMKDFNLSCHYNTLHKVKYEKYTEAARTALIADLKSKVHKQQQFFTRATTTQEAALMPSIFDINDHVEGKMKEVMHNCKYFSLALDDSTDVMDVSQLLRTVDRSVEVHEELLKMVPTMPPRARIYSTQCNSVANAYGGLDKLSAVVTDGAPAMQGRRTGFAGLLQQSGVNCPIMHCIIHQEALCAKKLNFNHLTDLVTKVTHLIREGNRSLSHRRCGRRIWGFTNAHLVRWISRGKCLERFFALRSQIPVFLGDSVRGDMSANCRKLKDTAFLCDMAFLTDITAHLNDLNPKLQGRDQTVCDLCAHINAFQRKLDLFSHLPNLTYFPACEEMGKSVPECEGVLHKYKTDIEKLQEQFKHSFLDFHAMQPQIALFVDPLSAAVSEQPSELQLELCDLQSDPFFQARCNEKGITFWGLLPECRFPLLRDFALSMTSMFGSTYICESSFSTMK</sequence>
<protein>
    <recommendedName>
        <fullName evidence="2">SPIN-DOC-like zinc-finger domain-containing protein</fullName>
    </recommendedName>
</protein>
<dbReference type="PANTHER" id="PTHR45913:SF20">
    <property type="entry name" value="GENERAL TRANSCRIPTION FACTOR II-I REPEAT DOMAIN-CONTAINING PROTEIN 2"/>
    <property type="match status" value="1"/>
</dbReference>
<dbReference type="PANTHER" id="PTHR45913">
    <property type="entry name" value="EPM2A-INTERACTING PROTEIN 1"/>
    <property type="match status" value="1"/>
</dbReference>
<dbReference type="OMA" id="HMELCEL"/>